<evidence type="ECO:0000256" key="12">
    <source>
        <dbReference type="ARBA" id="ARBA00023002"/>
    </source>
</evidence>
<comment type="caution">
    <text evidence="18">The sequence shown here is derived from an EMBL/GenBank/DDBJ whole genome shotgun (WGS) entry which is preliminary data.</text>
</comment>
<dbReference type="InterPro" id="IPR016167">
    <property type="entry name" value="FAD-bd_PCMH_sub1"/>
</dbReference>
<evidence type="ECO:0000256" key="9">
    <source>
        <dbReference type="ARBA" id="ARBA00022857"/>
    </source>
</evidence>
<dbReference type="GO" id="GO:0051301">
    <property type="term" value="P:cell division"/>
    <property type="evidence" value="ECO:0007669"/>
    <property type="project" value="UniProtKB-KW"/>
</dbReference>
<evidence type="ECO:0000256" key="3">
    <source>
        <dbReference type="ARBA" id="ARBA00004496"/>
    </source>
</evidence>
<keyword evidence="6 16" id="KW-0132">Cell division</keyword>
<dbReference type="HAMAP" id="MF_00037">
    <property type="entry name" value="MurB"/>
    <property type="match status" value="1"/>
</dbReference>
<dbReference type="NCBIfam" id="TIGR00179">
    <property type="entry name" value="murB"/>
    <property type="match status" value="1"/>
</dbReference>
<dbReference type="Proteomes" id="UP000547674">
    <property type="component" value="Unassembled WGS sequence"/>
</dbReference>
<keyword evidence="8 16" id="KW-0274">FAD</keyword>
<feature type="active site" description="Proton donor" evidence="16">
    <location>
        <position position="222"/>
    </location>
</feature>
<dbReference type="Pfam" id="PF01565">
    <property type="entry name" value="FAD_binding_4"/>
    <property type="match status" value="1"/>
</dbReference>
<name>A0A7Y2EEI4_UNCEI</name>
<accession>A0A7Y2EEI4</accession>
<dbReference type="Pfam" id="PF02873">
    <property type="entry name" value="MurB_C"/>
    <property type="match status" value="1"/>
</dbReference>
<feature type="active site" evidence="16">
    <location>
        <position position="292"/>
    </location>
</feature>
<sequence length="305" mass="32614">MSLNYESVLKAAPERTELNAVLAPLLAYRVGGPADVLAQPEHPNELGAILKAAHALGAPVYILGGGTNLIVRDGGIRGVVIHLGRGFRTSRVEQDRLIAGASATMMQAATAAERAGLAGFEFGYDIPGTVGGALTMNAGAHGSEVKDVLVEVRGYNVKGDEVRVPVDAIRFAYRTAVYPEHLYFSQAVFQLAHGDAEAVAAKRKANHAYRMRTQPKGRSVGSVFKNPPGDYAGRLIEACGFKGMRRGGAHVSEKHANWILNDQNATAADIEGLIRDIQSKVKTEFDVMLQTEVKIVGEALQEVES</sequence>
<keyword evidence="9 16" id="KW-0521">NADP</keyword>
<keyword evidence="12 16" id="KW-0560">Oxidoreductase</keyword>
<keyword evidence="7 16" id="KW-0285">Flavoprotein</keyword>
<comment type="cofactor">
    <cofactor evidence="1 16">
        <name>FAD</name>
        <dbReference type="ChEBI" id="CHEBI:57692"/>
    </cofactor>
</comment>
<comment type="subcellular location">
    <subcellularLocation>
        <location evidence="3 16">Cytoplasm</location>
    </subcellularLocation>
</comment>
<dbReference type="GO" id="GO:0071555">
    <property type="term" value="P:cell wall organization"/>
    <property type="evidence" value="ECO:0007669"/>
    <property type="project" value="UniProtKB-KW"/>
</dbReference>
<feature type="domain" description="FAD-binding PCMH-type" evidence="17">
    <location>
        <begin position="29"/>
        <end position="209"/>
    </location>
</feature>
<dbReference type="NCBIfam" id="NF010480">
    <property type="entry name" value="PRK13905.1"/>
    <property type="match status" value="1"/>
</dbReference>
<comment type="similarity">
    <text evidence="16">Belongs to the MurB family.</text>
</comment>
<dbReference type="PROSITE" id="PS51387">
    <property type="entry name" value="FAD_PCMH"/>
    <property type="match status" value="1"/>
</dbReference>
<evidence type="ECO:0000256" key="5">
    <source>
        <dbReference type="ARBA" id="ARBA00022490"/>
    </source>
</evidence>
<dbReference type="SUPFAM" id="SSF56194">
    <property type="entry name" value="Uridine diphospho-N-Acetylenolpyruvylglucosamine reductase, MurB, C-terminal domain"/>
    <property type="match status" value="1"/>
</dbReference>
<dbReference type="GO" id="GO:0009252">
    <property type="term" value="P:peptidoglycan biosynthetic process"/>
    <property type="evidence" value="ECO:0007669"/>
    <property type="project" value="UniProtKB-UniRule"/>
</dbReference>
<dbReference type="EC" id="1.3.1.98" evidence="16"/>
<evidence type="ECO:0000256" key="13">
    <source>
        <dbReference type="ARBA" id="ARBA00023306"/>
    </source>
</evidence>
<evidence type="ECO:0000256" key="2">
    <source>
        <dbReference type="ARBA" id="ARBA00003921"/>
    </source>
</evidence>
<evidence type="ECO:0000256" key="16">
    <source>
        <dbReference type="HAMAP-Rule" id="MF_00037"/>
    </source>
</evidence>
<dbReference type="Gene3D" id="3.30.43.10">
    <property type="entry name" value="Uridine Diphospho-n-acetylenolpyruvylglucosamine Reductase, domain 2"/>
    <property type="match status" value="1"/>
</dbReference>
<dbReference type="AlphaFoldDB" id="A0A7Y2EEI4"/>
<dbReference type="GO" id="GO:0008762">
    <property type="term" value="F:UDP-N-acetylmuramate dehydrogenase activity"/>
    <property type="evidence" value="ECO:0007669"/>
    <property type="project" value="UniProtKB-UniRule"/>
</dbReference>
<comment type="catalytic activity">
    <reaction evidence="15 16">
        <text>UDP-N-acetyl-alpha-D-muramate + NADP(+) = UDP-N-acetyl-3-O-(1-carboxyvinyl)-alpha-D-glucosamine + NADPH + H(+)</text>
        <dbReference type="Rhea" id="RHEA:12248"/>
        <dbReference type="ChEBI" id="CHEBI:15378"/>
        <dbReference type="ChEBI" id="CHEBI:57783"/>
        <dbReference type="ChEBI" id="CHEBI:58349"/>
        <dbReference type="ChEBI" id="CHEBI:68483"/>
        <dbReference type="ChEBI" id="CHEBI:70757"/>
        <dbReference type="EC" id="1.3.1.98"/>
    </reaction>
</comment>
<dbReference type="InterPro" id="IPR006094">
    <property type="entry name" value="Oxid_FAD_bind_N"/>
</dbReference>
<dbReference type="GO" id="GO:0071949">
    <property type="term" value="F:FAD binding"/>
    <property type="evidence" value="ECO:0007669"/>
    <property type="project" value="InterPro"/>
</dbReference>
<keyword evidence="14 16" id="KW-0961">Cell wall biogenesis/degradation</keyword>
<keyword evidence="11 16" id="KW-0573">Peptidoglycan synthesis</keyword>
<evidence type="ECO:0000256" key="6">
    <source>
        <dbReference type="ARBA" id="ARBA00022618"/>
    </source>
</evidence>
<evidence type="ECO:0000256" key="8">
    <source>
        <dbReference type="ARBA" id="ARBA00022827"/>
    </source>
</evidence>
<evidence type="ECO:0000256" key="10">
    <source>
        <dbReference type="ARBA" id="ARBA00022960"/>
    </source>
</evidence>
<dbReference type="GO" id="GO:0008360">
    <property type="term" value="P:regulation of cell shape"/>
    <property type="evidence" value="ECO:0007669"/>
    <property type="project" value="UniProtKB-KW"/>
</dbReference>
<dbReference type="Gene3D" id="3.30.465.10">
    <property type="match status" value="1"/>
</dbReference>
<evidence type="ECO:0000313" key="19">
    <source>
        <dbReference type="Proteomes" id="UP000547674"/>
    </source>
</evidence>
<dbReference type="InterPro" id="IPR036318">
    <property type="entry name" value="FAD-bd_PCMH-like_sf"/>
</dbReference>
<evidence type="ECO:0000256" key="14">
    <source>
        <dbReference type="ARBA" id="ARBA00023316"/>
    </source>
</evidence>
<keyword evidence="10 16" id="KW-0133">Cell shape</keyword>
<evidence type="ECO:0000256" key="4">
    <source>
        <dbReference type="ARBA" id="ARBA00004752"/>
    </source>
</evidence>
<dbReference type="SUPFAM" id="SSF56176">
    <property type="entry name" value="FAD-binding/transporter-associated domain-like"/>
    <property type="match status" value="1"/>
</dbReference>
<dbReference type="UniPathway" id="UPA00219"/>
<feature type="active site" evidence="16">
    <location>
        <position position="174"/>
    </location>
</feature>
<dbReference type="InterPro" id="IPR016166">
    <property type="entry name" value="FAD-bd_PCMH"/>
</dbReference>
<evidence type="ECO:0000256" key="1">
    <source>
        <dbReference type="ARBA" id="ARBA00001974"/>
    </source>
</evidence>
<keyword evidence="13 16" id="KW-0131">Cell cycle</keyword>
<dbReference type="InterPro" id="IPR016169">
    <property type="entry name" value="FAD-bd_PCMH_sub2"/>
</dbReference>
<reference evidence="18 19" key="1">
    <citation type="submission" date="2020-03" db="EMBL/GenBank/DDBJ databases">
        <title>Metabolic flexibility allows generalist bacteria to become dominant in a frequently disturbed ecosystem.</title>
        <authorList>
            <person name="Chen Y.-J."/>
            <person name="Leung P.M."/>
            <person name="Bay S.K."/>
            <person name="Hugenholtz P."/>
            <person name="Kessler A.J."/>
            <person name="Shelley G."/>
            <person name="Waite D.W."/>
            <person name="Cook P.L."/>
            <person name="Greening C."/>
        </authorList>
    </citation>
    <scope>NUCLEOTIDE SEQUENCE [LARGE SCALE GENOMIC DNA]</scope>
    <source>
        <strain evidence="18">SS_bin_28</strain>
    </source>
</reference>
<dbReference type="InterPro" id="IPR003170">
    <property type="entry name" value="MurB"/>
</dbReference>
<evidence type="ECO:0000313" key="18">
    <source>
        <dbReference type="EMBL" id="NNF06538.1"/>
    </source>
</evidence>
<protein>
    <recommendedName>
        <fullName evidence="16">UDP-N-acetylenolpyruvoylglucosamine reductase</fullName>
        <ecNumber evidence="16">1.3.1.98</ecNumber>
    </recommendedName>
    <alternativeName>
        <fullName evidence="16">UDP-N-acetylmuramate dehydrogenase</fullName>
    </alternativeName>
</protein>
<comment type="function">
    <text evidence="2 16">Cell wall formation.</text>
</comment>
<organism evidence="18 19">
    <name type="scientific">Eiseniibacteriota bacterium</name>
    <dbReference type="NCBI Taxonomy" id="2212470"/>
    <lineage>
        <taxon>Bacteria</taxon>
        <taxon>Candidatus Eiseniibacteriota</taxon>
    </lineage>
</organism>
<dbReference type="GO" id="GO:0005829">
    <property type="term" value="C:cytosol"/>
    <property type="evidence" value="ECO:0007669"/>
    <property type="project" value="TreeGrafter"/>
</dbReference>
<dbReference type="InterPro" id="IPR036635">
    <property type="entry name" value="MurB_C_sf"/>
</dbReference>
<dbReference type="EMBL" id="JABDJR010000282">
    <property type="protein sequence ID" value="NNF06538.1"/>
    <property type="molecule type" value="Genomic_DNA"/>
</dbReference>
<gene>
    <name evidence="16 18" type="primary">murB</name>
    <name evidence="18" type="ORF">HKN21_07240</name>
</gene>
<evidence type="ECO:0000256" key="7">
    <source>
        <dbReference type="ARBA" id="ARBA00022630"/>
    </source>
</evidence>
<evidence type="ECO:0000256" key="11">
    <source>
        <dbReference type="ARBA" id="ARBA00022984"/>
    </source>
</evidence>
<proteinExistence type="inferred from homology"/>
<dbReference type="InterPro" id="IPR011601">
    <property type="entry name" value="MurB_C"/>
</dbReference>
<evidence type="ECO:0000259" key="17">
    <source>
        <dbReference type="PROSITE" id="PS51387"/>
    </source>
</evidence>
<dbReference type="PANTHER" id="PTHR21071:SF4">
    <property type="entry name" value="UDP-N-ACETYLENOLPYRUVOYLGLUCOSAMINE REDUCTASE"/>
    <property type="match status" value="1"/>
</dbReference>
<dbReference type="Gene3D" id="3.90.78.10">
    <property type="entry name" value="UDP-N-acetylenolpyruvoylglucosamine reductase, C-terminal domain"/>
    <property type="match status" value="1"/>
</dbReference>
<comment type="pathway">
    <text evidence="4 16">Cell wall biogenesis; peptidoglycan biosynthesis.</text>
</comment>
<dbReference type="PANTHER" id="PTHR21071">
    <property type="entry name" value="UDP-N-ACETYLENOLPYRUVOYLGLUCOSAMINE REDUCTASE"/>
    <property type="match status" value="1"/>
</dbReference>
<evidence type="ECO:0000256" key="15">
    <source>
        <dbReference type="ARBA" id="ARBA00048914"/>
    </source>
</evidence>
<keyword evidence="5 16" id="KW-0963">Cytoplasm</keyword>